<accession>A0A2N9J6M8</accession>
<organism evidence="2">
    <name type="scientific">Fagus sylvatica</name>
    <name type="common">Beechnut</name>
    <dbReference type="NCBI Taxonomy" id="28930"/>
    <lineage>
        <taxon>Eukaryota</taxon>
        <taxon>Viridiplantae</taxon>
        <taxon>Streptophyta</taxon>
        <taxon>Embryophyta</taxon>
        <taxon>Tracheophyta</taxon>
        <taxon>Spermatophyta</taxon>
        <taxon>Magnoliopsida</taxon>
        <taxon>eudicotyledons</taxon>
        <taxon>Gunneridae</taxon>
        <taxon>Pentapetalae</taxon>
        <taxon>rosids</taxon>
        <taxon>fabids</taxon>
        <taxon>Fagales</taxon>
        <taxon>Fagaceae</taxon>
        <taxon>Fagus</taxon>
    </lineage>
</organism>
<proteinExistence type="predicted"/>
<gene>
    <name evidence="2" type="ORF">FSB_LOCUS60380</name>
</gene>
<name>A0A2N9J6M8_FAGSY</name>
<dbReference type="AlphaFoldDB" id="A0A2N9J6M8"/>
<protein>
    <submittedName>
        <fullName evidence="2">Uncharacterized protein</fullName>
    </submittedName>
</protein>
<dbReference type="EMBL" id="OIVN01006406">
    <property type="protein sequence ID" value="SPD32498.1"/>
    <property type="molecule type" value="Genomic_DNA"/>
</dbReference>
<evidence type="ECO:0000313" key="2">
    <source>
        <dbReference type="EMBL" id="SPD32498.1"/>
    </source>
</evidence>
<evidence type="ECO:0000256" key="1">
    <source>
        <dbReference type="SAM" id="MobiDB-lite"/>
    </source>
</evidence>
<feature type="region of interest" description="Disordered" evidence="1">
    <location>
        <begin position="47"/>
        <end position="72"/>
    </location>
</feature>
<sequence length="104" mass="11419">MVTKLGNLIEHATDSIRKSLAFVSLRKIIEGFLALDKRPEGTNCRGVVDSLTVPTQDPHEAGGRGLVMPTSSEKLSEQKERLIEPSSVESKFTASELELLDLRV</sequence>
<reference evidence="2" key="1">
    <citation type="submission" date="2018-02" db="EMBL/GenBank/DDBJ databases">
        <authorList>
            <person name="Cohen D.B."/>
            <person name="Kent A.D."/>
        </authorList>
    </citation>
    <scope>NUCLEOTIDE SEQUENCE</scope>
</reference>